<accession>A0A841GNB0</accession>
<proteinExistence type="predicted"/>
<name>A0A841GNB0_9BACT</name>
<evidence type="ECO:0000313" key="1">
    <source>
        <dbReference type="EMBL" id="MBB6063465.1"/>
    </source>
</evidence>
<reference evidence="1 2" key="1">
    <citation type="submission" date="2020-08" db="EMBL/GenBank/DDBJ databases">
        <title>Genomic Encyclopedia of Type Strains, Phase IV (KMG-IV): sequencing the most valuable type-strain genomes for metagenomic binning, comparative biology and taxonomic classification.</title>
        <authorList>
            <person name="Goeker M."/>
        </authorList>
    </citation>
    <scope>NUCLEOTIDE SEQUENCE [LARGE SCALE GENOMIC DNA]</scope>
    <source>
        <strain evidence="1 2">DSM 13481</strain>
    </source>
</reference>
<gene>
    <name evidence="1" type="ORF">HNP65_001936</name>
</gene>
<keyword evidence="2" id="KW-1185">Reference proteome</keyword>
<organism evidence="1 2">
    <name type="scientific">Thermosipho japonicus</name>
    <dbReference type="NCBI Taxonomy" id="90323"/>
    <lineage>
        <taxon>Bacteria</taxon>
        <taxon>Thermotogati</taxon>
        <taxon>Thermotogota</taxon>
        <taxon>Thermotogae</taxon>
        <taxon>Thermotogales</taxon>
        <taxon>Fervidobacteriaceae</taxon>
        <taxon>Thermosipho</taxon>
    </lineage>
</organism>
<dbReference type="NCBIfam" id="NF033611">
    <property type="entry name" value="SAVED"/>
    <property type="match status" value="1"/>
</dbReference>
<dbReference type="InterPro" id="IPR040836">
    <property type="entry name" value="SAVED"/>
</dbReference>
<dbReference type="AlphaFoldDB" id="A0A841GNB0"/>
<evidence type="ECO:0000313" key="2">
    <source>
        <dbReference type="Proteomes" id="UP000555828"/>
    </source>
</evidence>
<dbReference type="Proteomes" id="UP000555828">
    <property type="component" value="Unassembled WGS sequence"/>
</dbReference>
<dbReference type="RefSeq" id="WP_184620035.1">
    <property type="nucleotide sequence ID" value="NZ_JACHEX010000008.1"/>
</dbReference>
<sequence>MFSRLLSSNSSDFLKILERDDITVKEAIESFINAEDFDNKFLVFYEIVKKIKEKKIVDLNQELLKKFFNGNEEIIFDIYKNDFVEVFFPIVNKLGNGKIARAIVFESKKSFTNNSDLKSSIEKIESLLGKKLIVIFDSEFKGNSFELAVAIGSLCKKIPKNIAFTGEIDEKGNIKRNIEYLDLKLKICSENNLKLISALDVDNVFELKEFFEAKKIHIPILISLMAKDKEYIRTSYEELKEAVNEKFEIKYGDIFEKIYDVNKVFVKDSLNDDWGQVLKEVNSLLYKIISNRGIPHIAIMGPASFSMALGIALGVQNPLVVYHKAGIEYKPVIDLTDNVRKVKNIVSDYKFVKYSVENENGKNCAFILYFASHNPYDAVKNFLSKNNIDSKLVLIEPIFGKGNLPAEDWSEIVSEIMSVTQNIQFKHSCENVFFFMSCPVPLSFGVGLSFGDFAKGSIFHFDKNTGDYIEVFKIEKIRGEVL</sequence>
<dbReference type="EMBL" id="JACHEX010000008">
    <property type="protein sequence ID" value="MBB6063465.1"/>
    <property type="molecule type" value="Genomic_DNA"/>
</dbReference>
<protein>
    <recommendedName>
        <fullName evidence="3">SMODS-associated and fused to various effectors domain-containing protein</fullName>
    </recommendedName>
</protein>
<evidence type="ECO:0008006" key="3">
    <source>
        <dbReference type="Google" id="ProtNLM"/>
    </source>
</evidence>
<comment type="caution">
    <text evidence="1">The sequence shown here is derived from an EMBL/GenBank/DDBJ whole genome shotgun (WGS) entry which is preliminary data.</text>
</comment>